<feature type="non-terminal residue" evidence="1">
    <location>
        <position position="1"/>
    </location>
</feature>
<dbReference type="AlphaFoldDB" id="A0A9N9AV80"/>
<sequence>RFYYRIIVNAEMLKKILWKDSDAALTPIVGEGIEEAKKNIYGIKYEDDTGGFTSTHHLWM</sequence>
<reference evidence="1" key="1">
    <citation type="submission" date="2021-06" db="EMBL/GenBank/DDBJ databases">
        <authorList>
            <person name="Kallberg Y."/>
            <person name="Tangrot J."/>
            <person name="Rosling A."/>
        </authorList>
    </citation>
    <scope>NUCLEOTIDE SEQUENCE</scope>
    <source>
        <strain evidence="1">FL130A</strain>
    </source>
</reference>
<organism evidence="1 2">
    <name type="scientific">Ambispora leptoticha</name>
    <dbReference type="NCBI Taxonomy" id="144679"/>
    <lineage>
        <taxon>Eukaryota</taxon>
        <taxon>Fungi</taxon>
        <taxon>Fungi incertae sedis</taxon>
        <taxon>Mucoromycota</taxon>
        <taxon>Glomeromycotina</taxon>
        <taxon>Glomeromycetes</taxon>
        <taxon>Archaeosporales</taxon>
        <taxon>Ambisporaceae</taxon>
        <taxon>Ambispora</taxon>
    </lineage>
</organism>
<keyword evidence="2" id="KW-1185">Reference proteome</keyword>
<evidence type="ECO:0000313" key="2">
    <source>
        <dbReference type="Proteomes" id="UP000789508"/>
    </source>
</evidence>
<proteinExistence type="predicted"/>
<dbReference type="Proteomes" id="UP000789508">
    <property type="component" value="Unassembled WGS sequence"/>
</dbReference>
<dbReference type="EMBL" id="CAJVPS010001646">
    <property type="protein sequence ID" value="CAG8546044.1"/>
    <property type="molecule type" value="Genomic_DNA"/>
</dbReference>
<comment type="caution">
    <text evidence="1">The sequence shown here is derived from an EMBL/GenBank/DDBJ whole genome shotgun (WGS) entry which is preliminary data.</text>
</comment>
<accession>A0A9N9AV80</accession>
<protein>
    <submittedName>
        <fullName evidence="1">10598_t:CDS:1</fullName>
    </submittedName>
</protein>
<name>A0A9N9AV80_9GLOM</name>
<gene>
    <name evidence="1" type="ORF">ALEPTO_LOCUS5645</name>
</gene>
<evidence type="ECO:0000313" key="1">
    <source>
        <dbReference type="EMBL" id="CAG8546044.1"/>
    </source>
</evidence>